<accession>A0A1I2TDF5</accession>
<dbReference type="InterPro" id="IPR016181">
    <property type="entry name" value="Acyl_CoA_acyltransferase"/>
</dbReference>
<dbReference type="GO" id="GO:0016740">
    <property type="term" value="F:transferase activity"/>
    <property type="evidence" value="ECO:0007669"/>
    <property type="project" value="UniProtKB-KW"/>
</dbReference>
<dbReference type="RefSeq" id="WP_244528637.1">
    <property type="nucleotide sequence ID" value="NZ_FOPM01000006.1"/>
</dbReference>
<proteinExistence type="predicted"/>
<protein>
    <submittedName>
        <fullName evidence="2">Acetyltransferase involved in cellulose biosynthesis, CelD/BcsL family</fullName>
    </submittedName>
</protein>
<dbReference type="InterPro" id="IPR038740">
    <property type="entry name" value="BioF2-like_GNAT_dom"/>
</dbReference>
<dbReference type="Proteomes" id="UP000199229">
    <property type="component" value="Unassembled WGS sequence"/>
</dbReference>
<dbReference type="STRING" id="582675.SAMN05192565_106157"/>
<dbReference type="EMBL" id="FOPM01000006">
    <property type="protein sequence ID" value="SFG60626.1"/>
    <property type="molecule type" value="Genomic_DNA"/>
</dbReference>
<reference evidence="3" key="1">
    <citation type="submission" date="2016-10" db="EMBL/GenBank/DDBJ databases">
        <authorList>
            <person name="Varghese N."/>
            <person name="Submissions S."/>
        </authorList>
    </citation>
    <scope>NUCLEOTIDE SEQUENCE [LARGE SCALE GENOMIC DNA]</scope>
    <source>
        <strain evidence="3">Gh-105</strain>
    </source>
</reference>
<dbReference type="AlphaFoldDB" id="A0A1I2TDF5"/>
<evidence type="ECO:0000313" key="3">
    <source>
        <dbReference type="Proteomes" id="UP000199229"/>
    </source>
</evidence>
<gene>
    <name evidence="2" type="ORF">SAMN05192565_106157</name>
</gene>
<name>A0A1I2TDF5_9HYPH</name>
<dbReference type="SUPFAM" id="SSF55729">
    <property type="entry name" value="Acyl-CoA N-acyltransferases (Nat)"/>
    <property type="match status" value="1"/>
</dbReference>
<evidence type="ECO:0000313" key="2">
    <source>
        <dbReference type="EMBL" id="SFG60626.1"/>
    </source>
</evidence>
<feature type="domain" description="BioF2-like acetyltransferase" evidence="1">
    <location>
        <begin position="175"/>
        <end position="322"/>
    </location>
</feature>
<keyword evidence="2" id="KW-0808">Transferase</keyword>
<organism evidence="2 3">
    <name type="scientific">Methylobacterium gossipiicola</name>
    <dbReference type="NCBI Taxonomy" id="582675"/>
    <lineage>
        <taxon>Bacteria</taxon>
        <taxon>Pseudomonadati</taxon>
        <taxon>Pseudomonadota</taxon>
        <taxon>Alphaproteobacteria</taxon>
        <taxon>Hyphomicrobiales</taxon>
        <taxon>Methylobacteriaceae</taxon>
        <taxon>Methylobacterium</taxon>
    </lineage>
</organism>
<sequence>MPLACATVASAAYDVTVSDDWAATERLWRPLMEAGVPTPFQDGAWLRTWYATLGTRPGTRPLLVTVRDTETGRIAAALPWAMAREGGLRVVGFADGGITDYNAALLGPAAPADPAAWSRLAAAVRAALPPADLLRLTKLAGPVAAWPGAAPMALNGNLIRIDGPWEAFHRGLERTFRKELERSGRVFARHDGAAFRRILDPAEAGPVLTALEGLQRARIADLGLPYILDDPAVARHYRTLVERGLGDGGVVLTALTAGAEVVGALLGLRSGEHYAMVRLAAAGGPWRNASPGRLLIARTLEHLHGQGVRTFDFTIGDYDYKRRFGVVSVPLTTVLSPLSPRGLPSWGADRARRLAKRQAWIVALRRRLKGGRRVAGAPAKGAKV</sequence>
<evidence type="ECO:0000259" key="1">
    <source>
        <dbReference type="Pfam" id="PF13480"/>
    </source>
</evidence>
<keyword evidence="3" id="KW-1185">Reference proteome</keyword>
<dbReference type="Pfam" id="PF13480">
    <property type="entry name" value="Acetyltransf_6"/>
    <property type="match status" value="1"/>
</dbReference>